<evidence type="ECO:0000313" key="2">
    <source>
        <dbReference type="EMBL" id="MDQ0009499.1"/>
    </source>
</evidence>
<keyword evidence="1" id="KW-0732">Signal</keyword>
<comment type="caution">
    <text evidence="2">The sequence shown here is derived from an EMBL/GenBank/DDBJ whole genome shotgun (WGS) entry which is preliminary data.</text>
</comment>
<evidence type="ECO:0000313" key="3">
    <source>
        <dbReference type="Proteomes" id="UP001237737"/>
    </source>
</evidence>
<reference evidence="2 3" key="1">
    <citation type="submission" date="2023-07" db="EMBL/GenBank/DDBJ databases">
        <title>Sorghum-associated microbial communities from plants grown in Nebraska, USA.</title>
        <authorList>
            <person name="Schachtman D."/>
        </authorList>
    </citation>
    <scope>NUCLEOTIDE SEQUENCE [LARGE SCALE GENOMIC DNA]</scope>
    <source>
        <strain evidence="2 3">CC60</strain>
    </source>
</reference>
<sequence>MRHIALSTGVTLALLTPLAAMATDSAELKVSGTITPASCSVSILGPSEVQLDPVKLADFAPGQDLSLETKDANLSIDCQGTPARFRLKAVDSGEGVSTDGANHYSLGRNEQGGSNKPNGYFKLSIDAGAMTSKYVLKSIDSGVGQAWGTPGTGEVAFDHDGEAFAFANEADATEPAALTDLTVPLKIAAVLAKDPVVNEDVALSGRATIEIFY</sequence>
<proteinExistence type="predicted"/>
<name>A0ABT9SWX4_9GAMM</name>
<keyword evidence="3" id="KW-1185">Reference proteome</keyword>
<feature type="signal peptide" evidence="1">
    <location>
        <begin position="1"/>
        <end position="22"/>
    </location>
</feature>
<dbReference type="Proteomes" id="UP001237737">
    <property type="component" value="Unassembled WGS sequence"/>
</dbReference>
<protein>
    <submittedName>
        <fullName evidence="2">Type 1 fimbria pilin</fullName>
    </submittedName>
</protein>
<evidence type="ECO:0000256" key="1">
    <source>
        <dbReference type="SAM" id="SignalP"/>
    </source>
</evidence>
<dbReference type="RefSeq" id="WP_306848927.1">
    <property type="nucleotide sequence ID" value="NZ_JAUSSK010000002.1"/>
</dbReference>
<dbReference type="EMBL" id="JAUSSK010000002">
    <property type="protein sequence ID" value="MDQ0009499.1"/>
    <property type="molecule type" value="Genomic_DNA"/>
</dbReference>
<feature type="chain" id="PRO_5045566275" evidence="1">
    <location>
        <begin position="23"/>
        <end position="213"/>
    </location>
</feature>
<gene>
    <name evidence="2" type="ORF">J2T07_001676</name>
</gene>
<accession>A0ABT9SWX4</accession>
<organism evidence="2 3">
    <name type="scientific">Luteibacter jiangsuensis</name>
    <dbReference type="NCBI Taxonomy" id="637577"/>
    <lineage>
        <taxon>Bacteria</taxon>
        <taxon>Pseudomonadati</taxon>
        <taxon>Pseudomonadota</taxon>
        <taxon>Gammaproteobacteria</taxon>
        <taxon>Lysobacterales</taxon>
        <taxon>Rhodanobacteraceae</taxon>
        <taxon>Luteibacter</taxon>
    </lineage>
</organism>